<dbReference type="CDD" id="cd00917">
    <property type="entry name" value="PG-PI_TP"/>
    <property type="match status" value="1"/>
</dbReference>
<feature type="signal peptide" evidence="8">
    <location>
        <begin position="1"/>
        <end position="22"/>
    </location>
</feature>
<accession>A0A5B0S6T5</accession>
<evidence type="ECO:0000313" key="10">
    <source>
        <dbReference type="EMBL" id="KAA1133125.1"/>
    </source>
</evidence>
<keyword evidence="5" id="KW-0813">Transport</keyword>
<name>A0A5B0S6T5_PUCGR</name>
<proteinExistence type="inferred from homology"/>
<dbReference type="InterPro" id="IPR039670">
    <property type="entry name" value="NPC2-like"/>
</dbReference>
<dbReference type="InterPro" id="IPR033917">
    <property type="entry name" value="ML_PG-PI_TP"/>
</dbReference>
<dbReference type="Pfam" id="PF02221">
    <property type="entry name" value="E1_DerP2_DerF2"/>
    <property type="match status" value="1"/>
</dbReference>
<evidence type="ECO:0000256" key="1">
    <source>
        <dbReference type="ARBA" id="ARBA00002053"/>
    </source>
</evidence>
<dbReference type="SUPFAM" id="SSF81296">
    <property type="entry name" value="E set domains"/>
    <property type="match status" value="1"/>
</dbReference>
<gene>
    <name evidence="10" type="primary">NPC2_2</name>
    <name evidence="10" type="ORF">PGTUg99_018435</name>
</gene>
<dbReference type="EMBL" id="VDEP01000073">
    <property type="protein sequence ID" value="KAA1133125.1"/>
    <property type="molecule type" value="Genomic_DNA"/>
</dbReference>
<reference evidence="10 11" key="1">
    <citation type="submission" date="2019-05" db="EMBL/GenBank/DDBJ databases">
        <title>Emergence of the Ug99 lineage of the wheat stem rust pathogen through somatic hybridization.</title>
        <authorList>
            <person name="Li F."/>
            <person name="Upadhyaya N.M."/>
            <person name="Sperschneider J."/>
            <person name="Matny O."/>
            <person name="Nguyen-Phuc H."/>
            <person name="Mago R."/>
            <person name="Raley C."/>
            <person name="Miller M.E."/>
            <person name="Silverstein K.A.T."/>
            <person name="Henningsen E."/>
            <person name="Hirsch C.D."/>
            <person name="Visser B."/>
            <person name="Pretorius Z.A."/>
            <person name="Steffenson B.J."/>
            <person name="Schwessinger B."/>
            <person name="Dodds P.N."/>
            <person name="Figueroa M."/>
        </authorList>
    </citation>
    <scope>NUCLEOTIDE SEQUENCE [LARGE SCALE GENOMIC DNA]</scope>
    <source>
        <strain evidence="10 11">Ug99</strain>
    </source>
</reference>
<comment type="caution">
    <text evidence="10">The sequence shown here is derived from an EMBL/GenBank/DDBJ whole genome shotgun (WGS) entry which is preliminary data.</text>
</comment>
<evidence type="ECO:0000256" key="3">
    <source>
        <dbReference type="ARBA" id="ARBA00011245"/>
    </source>
</evidence>
<comment type="similarity">
    <text evidence="2">Belongs to the NPC2 family.</text>
</comment>
<evidence type="ECO:0000256" key="6">
    <source>
        <dbReference type="ARBA" id="ARBA00022729"/>
    </source>
</evidence>
<evidence type="ECO:0000256" key="4">
    <source>
        <dbReference type="ARBA" id="ARBA00016056"/>
    </source>
</evidence>
<dbReference type="InterPro" id="IPR036846">
    <property type="entry name" value="GM2-AP_sf"/>
</dbReference>
<dbReference type="AlphaFoldDB" id="A0A5B0S6T5"/>
<keyword evidence="7" id="KW-0445">Lipid transport</keyword>
<comment type="subunit">
    <text evidence="3">Monomer.</text>
</comment>
<dbReference type="Proteomes" id="UP000325313">
    <property type="component" value="Unassembled WGS sequence"/>
</dbReference>
<dbReference type="GO" id="GO:0032366">
    <property type="term" value="P:intracellular sterol transport"/>
    <property type="evidence" value="ECO:0007669"/>
    <property type="project" value="InterPro"/>
</dbReference>
<dbReference type="FunFam" id="2.70.220.10:FF:000004">
    <property type="entry name" value="Related to phosphatidylglycerol/phosphatidylinositol transfer protein"/>
    <property type="match status" value="1"/>
</dbReference>
<protein>
    <recommendedName>
        <fullName evidence="4">Phosphatidylglycerol/phosphatidylinositol transfer protein</fullName>
    </recommendedName>
</protein>
<dbReference type="GO" id="GO:0032934">
    <property type="term" value="F:sterol binding"/>
    <property type="evidence" value="ECO:0007669"/>
    <property type="project" value="InterPro"/>
</dbReference>
<feature type="domain" description="MD-2-related lipid-recognition" evidence="9">
    <location>
        <begin position="74"/>
        <end position="197"/>
    </location>
</feature>
<evidence type="ECO:0000313" key="11">
    <source>
        <dbReference type="Proteomes" id="UP000325313"/>
    </source>
</evidence>
<organism evidence="10 11">
    <name type="scientific">Puccinia graminis f. sp. tritici</name>
    <dbReference type="NCBI Taxonomy" id="56615"/>
    <lineage>
        <taxon>Eukaryota</taxon>
        <taxon>Fungi</taxon>
        <taxon>Dikarya</taxon>
        <taxon>Basidiomycota</taxon>
        <taxon>Pucciniomycotina</taxon>
        <taxon>Pucciniomycetes</taxon>
        <taxon>Pucciniales</taxon>
        <taxon>Pucciniaceae</taxon>
        <taxon>Puccinia</taxon>
    </lineage>
</organism>
<evidence type="ECO:0000256" key="7">
    <source>
        <dbReference type="ARBA" id="ARBA00023055"/>
    </source>
</evidence>
<dbReference type="Gene3D" id="2.70.220.10">
    <property type="entry name" value="Ganglioside GM2 activator"/>
    <property type="match status" value="2"/>
</dbReference>
<dbReference type="SMART" id="SM00737">
    <property type="entry name" value="ML"/>
    <property type="match status" value="1"/>
</dbReference>
<dbReference type="InterPro" id="IPR014756">
    <property type="entry name" value="Ig_E-set"/>
</dbReference>
<dbReference type="PANTHER" id="PTHR11306">
    <property type="entry name" value="NIEMANN PICK TYPE C2 PROTEIN NPC2-RELATED"/>
    <property type="match status" value="1"/>
</dbReference>
<dbReference type="FunFam" id="2.70.220.10:FF:000002">
    <property type="entry name" value="Phosphatidylglycerol/phosphatidylinositol transfer protein"/>
    <property type="match status" value="1"/>
</dbReference>
<evidence type="ECO:0000259" key="9">
    <source>
        <dbReference type="SMART" id="SM00737"/>
    </source>
</evidence>
<comment type="function">
    <text evidence="1">Catalyzes the intermembrane transfer of phosphatidylglycerol and phosphatidylinositol.</text>
</comment>
<dbReference type="InterPro" id="IPR003172">
    <property type="entry name" value="ML_dom"/>
</dbReference>
<evidence type="ECO:0000256" key="2">
    <source>
        <dbReference type="ARBA" id="ARBA00006370"/>
    </source>
</evidence>
<evidence type="ECO:0000256" key="8">
    <source>
        <dbReference type="SAM" id="SignalP"/>
    </source>
</evidence>
<sequence length="204" mass="22598">MTNLSTLKIFISLVFSLALNLAIQPSSTSTVQGLGWKKSKDNLFQSDSLSEISKHFMKNLNSDDSPSTQTVLTFNDCGQASDAVTIESFEVDPNPPEPGQKLTIRASGTVHELIKEGAYADVVVKLGAYIKLIQKRFDICEELSKANATLQCPIEPGHYEIVQEVELPKQIPHAKYKVEARAFTQDDEDMACADVVLDFLKLYK</sequence>
<feature type="chain" id="PRO_5023077044" description="Phosphatidylglycerol/phosphatidylinositol transfer protein" evidence="8">
    <location>
        <begin position="23"/>
        <end position="204"/>
    </location>
</feature>
<dbReference type="PANTHER" id="PTHR11306:SF0">
    <property type="entry name" value="PHOSPHATIDYLGLYCEROL_PHOSPHATIDYLINOSITOL TRANSFER PROTEIN"/>
    <property type="match status" value="1"/>
</dbReference>
<evidence type="ECO:0000256" key="5">
    <source>
        <dbReference type="ARBA" id="ARBA00022448"/>
    </source>
</evidence>
<keyword evidence="6 8" id="KW-0732">Signal</keyword>